<feature type="non-terminal residue" evidence="2">
    <location>
        <position position="1"/>
    </location>
</feature>
<dbReference type="InterPro" id="IPR001611">
    <property type="entry name" value="Leu-rich_rpt"/>
</dbReference>
<evidence type="ECO:0000259" key="1">
    <source>
        <dbReference type="Pfam" id="PF25372"/>
    </source>
</evidence>
<organism evidence="2 3">
    <name type="scientific">Artemia franciscana</name>
    <name type="common">Brine shrimp</name>
    <name type="synonym">Artemia sanfranciscana</name>
    <dbReference type="NCBI Taxonomy" id="6661"/>
    <lineage>
        <taxon>Eukaryota</taxon>
        <taxon>Metazoa</taxon>
        <taxon>Ecdysozoa</taxon>
        <taxon>Arthropoda</taxon>
        <taxon>Crustacea</taxon>
        <taxon>Branchiopoda</taxon>
        <taxon>Anostraca</taxon>
        <taxon>Artemiidae</taxon>
        <taxon>Artemia</taxon>
    </lineage>
</organism>
<reference evidence="2" key="1">
    <citation type="submission" date="2023-07" db="EMBL/GenBank/DDBJ databases">
        <title>Chromosome-level genome assembly of Artemia franciscana.</title>
        <authorList>
            <person name="Jo E."/>
        </authorList>
    </citation>
    <scope>NUCLEOTIDE SEQUENCE</scope>
    <source>
        <tissue evidence="2">Whole body</tissue>
    </source>
</reference>
<comment type="caution">
    <text evidence="2">The sequence shown here is derived from an EMBL/GenBank/DDBJ whole genome shotgun (WGS) entry which is preliminary data.</text>
</comment>
<dbReference type="EMBL" id="JAVRJZ010000414">
    <property type="protein sequence ID" value="KAK2702377.1"/>
    <property type="molecule type" value="Genomic_DNA"/>
</dbReference>
<dbReference type="PANTHER" id="PTHR13318">
    <property type="entry name" value="PARTNER OF PAIRED, ISOFORM B-RELATED"/>
    <property type="match status" value="1"/>
</dbReference>
<dbReference type="SUPFAM" id="SSF52047">
    <property type="entry name" value="RNI-like"/>
    <property type="match status" value="1"/>
</dbReference>
<dbReference type="Gene3D" id="3.80.10.10">
    <property type="entry name" value="Ribonuclease Inhibitor"/>
    <property type="match status" value="3"/>
</dbReference>
<dbReference type="Pfam" id="PF25372">
    <property type="entry name" value="DUF7885"/>
    <property type="match status" value="1"/>
</dbReference>
<dbReference type="Proteomes" id="UP001187531">
    <property type="component" value="Unassembled WGS sequence"/>
</dbReference>
<dbReference type="GO" id="GO:0031146">
    <property type="term" value="P:SCF-dependent proteasomal ubiquitin-dependent protein catabolic process"/>
    <property type="evidence" value="ECO:0007669"/>
    <property type="project" value="TreeGrafter"/>
</dbReference>
<feature type="domain" description="F-box/LRR-repeat protein 15-like leucin rich repeat" evidence="1">
    <location>
        <begin position="376"/>
        <end position="442"/>
    </location>
</feature>
<dbReference type="GO" id="GO:0019005">
    <property type="term" value="C:SCF ubiquitin ligase complex"/>
    <property type="evidence" value="ECO:0007669"/>
    <property type="project" value="TreeGrafter"/>
</dbReference>
<name>A0AA88HBJ7_ARTSF</name>
<proteinExistence type="predicted"/>
<dbReference type="InterPro" id="IPR057207">
    <property type="entry name" value="FBXL15_LRR"/>
</dbReference>
<evidence type="ECO:0000313" key="2">
    <source>
        <dbReference type="EMBL" id="KAK2702377.1"/>
    </source>
</evidence>
<accession>A0AA88HBJ7</accession>
<keyword evidence="3" id="KW-1185">Reference proteome</keyword>
<dbReference type="AlphaFoldDB" id="A0AA88HBJ7"/>
<dbReference type="InterPro" id="IPR032675">
    <property type="entry name" value="LRR_dom_sf"/>
</dbReference>
<evidence type="ECO:0000313" key="3">
    <source>
        <dbReference type="Proteomes" id="UP001187531"/>
    </source>
</evidence>
<feature type="non-terminal residue" evidence="2">
    <location>
        <position position="464"/>
    </location>
</feature>
<dbReference type="PROSITE" id="PS51450">
    <property type="entry name" value="LRR"/>
    <property type="match status" value="1"/>
</dbReference>
<gene>
    <name evidence="2" type="ORF">QYM36_019028</name>
</gene>
<sequence length="464" mass="53592">DFGLDTTETEWEQVLDCWKLFSDYVNHLRFYKCKINERQIESFLCSCTSLVSLTVDFCDCADGDTDTVCDLINLVSVTHLEIKDTGHSPYSTDKALIKLTNFMPKLVHLSLSLIGVDNIPEYNLDSQMLPRPEYNIVRRIVEPKFATIVSISVDRNCISRDQLICLLKEPDLRLTSLKLYQYDIVDDAVIDTIATHQTEIVHLFINICYISTEHFDLLCRHLEKLVTFHFYGTLSDSCWLESLKYFKELRTLIIKDLNLHNFSNFPEPTILQRWLDKPRDIQLTHLDIGFSFRDDLSQPTLNIAKMCLRFVASRLLKLTFLRLSLCPLDENLFREITTNLINLVVLRVPMCNISDDALTGLEHMETDASKPPLHLLKRLTELDLSYNQVTDVSLESAFTFCSLKKLSLRNCYRITDCGLVNLSVQPESFKRCIEELDLSFTNVTDLGLSKLLPELKRLRVLNLK</sequence>
<protein>
    <recommendedName>
        <fullName evidence="1">F-box/LRR-repeat protein 15-like leucin rich repeat domain-containing protein</fullName>
    </recommendedName>
</protein>